<comment type="caution">
    <text evidence="1">The sequence shown here is derived from an EMBL/GenBank/DDBJ whole genome shotgun (WGS) entry which is preliminary data.</text>
</comment>
<reference evidence="1" key="1">
    <citation type="submission" date="2022-08" db="EMBL/GenBank/DDBJ databases">
        <title>Genome Sequence of Pycnoporus sanguineus.</title>
        <authorList>
            <person name="Buettner E."/>
        </authorList>
    </citation>
    <scope>NUCLEOTIDE SEQUENCE</scope>
    <source>
        <strain evidence="1">CG-C14</strain>
    </source>
</reference>
<keyword evidence="2" id="KW-1185">Reference proteome</keyword>
<dbReference type="Proteomes" id="UP001144978">
    <property type="component" value="Unassembled WGS sequence"/>
</dbReference>
<evidence type="ECO:0000313" key="1">
    <source>
        <dbReference type="EMBL" id="KAJ3003668.1"/>
    </source>
</evidence>
<name>A0ACC1PVV2_9APHY</name>
<protein>
    <submittedName>
        <fullName evidence="1">Uncharacterized protein</fullName>
    </submittedName>
</protein>
<evidence type="ECO:0000313" key="2">
    <source>
        <dbReference type="Proteomes" id="UP001144978"/>
    </source>
</evidence>
<gene>
    <name evidence="1" type="ORF">NUW54_g5184</name>
</gene>
<proteinExistence type="predicted"/>
<accession>A0ACC1PVV2</accession>
<dbReference type="EMBL" id="JANSHE010001250">
    <property type="protein sequence ID" value="KAJ3003668.1"/>
    <property type="molecule type" value="Genomic_DNA"/>
</dbReference>
<sequence>MLEIRTQNQSKTSTRSERIIAIDPKFALSRLLDPTKQLSIKHASHHLRVVQALTVGGKIGKTTREHRWQETVKSVRTVVPQELLPNLPSKNVNTINPLRPGCLVIMRNKVRMYVGEVLDLYKPVSRRHGSIDSATSAAGLSYLSLRVYLPLTLNTAPSDGEEASSEDEHYAEADEAPLFSCRYNSVDIFTHAFADHLLYNLGPNAMTGTPVQSRLKPFAVTRWLALSKATEKIAQKEKSIQKQAGKKAGRA</sequence>
<organism evidence="1 2">
    <name type="scientific">Trametes sanguinea</name>
    <dbReference type="NCBI Taxonomy" id="158606"/>
    <lineage>
        <taxon>Eukaryota</taxon>
        <taxon>Fungi</taxon>
        <taxon>Dikarya</taxon>
        <taxon>Basidiomycota</taxon>
        <taxon>Agaricomycotina</taxon>
        <taxon>Agaricomycetes</taxon>
        <taxon>Polyporales</taxon>
        <taxon>Polyporaceae</taxon>
        <taxon>Trametes</taxon>
    </lineage>
</organism>